<dbReference type="InterPro" id="IPR011701">
    <property type="entry name" value="MFS"/>
</dbReference>
<dbReference type="EMBL" id="LT671824">
    <property type="protein sequence ID" value="SHO78522.1"/>
    <property type="molecule type" value="Genomic_DNA"/>
</dbReference>
<feature type="transmembrane region" description="Helical" evidence="6">
    <location>
        <begin position="134"/>
        <end position="153"/>
    </location>
</feature>
<feature type="transmembrane region" description="Helical" evidence="6">
    <location>
        <begin position="366"/>
        <end position="386"/>
    </location>
</feature>
<evidence type="ECO:0000256" key="6">
    <source>
        <dbReference type="SAM" id="Phobius"/>
    </source>
</evidence>
<feature type="domain" description="Major facilitator superfamily (MFS) profile" evidence="7">
    <location>
        <begin position="43"/>
        <end position="484"/>
    </location>
</feature>
<evidence type="ECO:0000256" key="5">
    <source>
        <dbReference type="ARBA" id="ARBA00023136"/>
    </source>
</evidence>
<feature type="transmembrane region" description="Helical" evidence="6">
    <location>
        <begin position="78"/>
        <end position="97"/>
    </location>
</feature>
<feature type="transmembrane region" description="Helical" evidence="6">
    <location>
        <begin position="460"/>
        <end position="481"/>
    </location>
</feature>
<feature type="transmembrane region" description="Helical" evidence="6">
    <location>
        <begin position="173"/>
        <end position="190"/>
    </location>
</feature>
<dbReference type="PANTHER" id="PTHR23502:SF132">
    <property type="entry name" value="POLYAMINE TRANSPORTER 2-RELATED"/>
    <property type="match status" value="1"/>
</dbReference>
<protein>
    <submittedName>
        <fullName evidence="8">Similar to S.cerevisiae protein YHK8 (Presumed antiporter of the major facilitator superfamily)</fullName>
    </submittedName>
</protein>
<keyword evidence="9" id="KW-1185">Reference proteome</keyword>
<dbReference type="InterPro" id="IPR036259">
    <property type="entry name" value="MFS_trans_sf"/>
</dbReference>
<proteinExistence type="predicted"/>
<dbReference type="GO" id="GO:0005886">
    <property type="term" value="C:plasma membrane"/>
    <property type="evidence" value="ECO:0007669"/>
    <property type="project" value="TreeGrafter"/>
</dbReference>
<dbReference type="VEuPathDB" id="FungiDB:MSYG_2869"/>
<keyword evidence="4 6" id="KW-1133">Transmembrane helix</keyword>
<gene>
    <name evidence="8" type="ORF">MSYG_2869</name>
</gene>
<feature type="transmembrane region" description="Helical" evidence="6">
    <location>
        <begin position="46"/>
        <end position="66"/>
    </location>
</feature>
<feature type="transmembrane region" description="Helical" evidence="6">
    <location>
        <begin position="326"/>
        <end position="346"/>
    </location>
</feature>
<keyword evidence="2" id="KW-0813">Transport</keyword>
<feature type="transmembrane region" description="Helical" evidence="6">
    <location>
        <begin position="427"/>
        <end position="448"/>
    </location>
</feature>
<evidence type="ECO:0000256" key="2">
    <source>
        <dbReference type="ARBA" id="ARBA00022448"/>
    </source>
</evidence>
<evidence type="ECO:0000256" key="1">
    <source>
        <dbReference type="ARBA" id="ARBA00004141"/>
    </source>
</evidence>
<accession>A0A1M8A7W9</accession>
<dbReference type="Gene3D" id="1.20.1720.10">
    <property type="entry name" value="Multidrug resistance protein D"/>
    <property type="match status" value="1"/>
</dbReference>
<dbReference type="PANTHER" id="PTHR23502">
    <property type="entry name" value="MAJOR FACILITATOR SUPERFAMILY"/>
    <property type="match status" value="1"/>
</dbReference>
<reference evidence="9" key="1">
    <citation type="journal article" date="2017" name="Nucleic Acids Res.">
        <title>Proteogenomics produces comprehensive and highly accurate protein-coding gene annotation in a complete genome assembly of Malassezia sympodialis.</title>
        <authorList>
            <person name="Zhu Y."/>
            <person name="Engstroem P.G."/>
            <person name="Tellgren-Roth C."/>
            <person name="Baudo C.D."/>
            <person name="Kennell J.C."/>
            <person name="Sun S."/>
            <person name="Billmyre R.B."/>
            <person name="Schroeder M.S."/>
            <person name="Andersson A."/>
            <person name="Holm T."/>
            <person name="Sigurgeirsson B."/>
            <person name="Wu G."/>
            <person name="Sankaranarayanan S.R."/>
            <person name="Siddharthan R."/>
            <person name="Sanyal K."/>
            <person name="Lundeberg J."/>
            <person name="Nystedt B."/>
            <person name="Boekhout T."/>
            <person name="Dawson T.L. Jr."/>
            <person name="Heitman J."/>
            <person name="Scheynius A."/>
            <person name="Lehtioe J."/>
        </authorList>
    </citation>
    <scope>NUCLEOTIDE SEQUENCE [LARGE SCALE GENOMIC DNA]</scope>
    <source>
        <strain evidence="9">ATCC 42132</strain>
    </source>
</reference>
<keyword evidence="3 6" id="KW-0812">Transmembrane</keyword>
<organism evidence="8 9">
    <name type="scientific">Malassezia sympodialis (strain ATCC 42132)</name>
    <name type="common">Atopic eczema-associated yeast</name>
    <dbReference type="NCBI Taxonomy" id="1230383"/>
    <lineage>
        <taxon>Eukaryota</taxon>
        <taxon>Fungi</taxon>
        <taxon>Dikarya</taxon>
        <taxon>Basidiomycota</taxon>
        <taxon>Ustilaginomycotina</taxon>
        <taxon>Malasseziomycetes</taxon>
        <taxon>Malasseziales</taxon>
        <taxon>Malasseziaceae</taxon>
        <taxon>Malassezia</taxon>
    </lineage>
</organism>
<feature type="transmembrane region" description="Helical" evidence="6">
    <location>
        <begin position="287"/>
        <end position="314"/>
    </location>
</feature>
<evidence type="ECO:0000256" key="3">
    <source>
        <dbReference type="ARBA" id="ARBA00022692"/>
    </source>
</evidence>
<feature type="transmembrane region" description="Helical" evidence="6">
    <location>
        <begin position="109"/>
        <end position="127"/>
    </location>
</feature>
<dbReference type="OMA" id="VNERAGW"/>
<evidence type="ECO:0000259" key="7">
    <source>
        <dbReference type="PROSITE" id="PS50850"/>
    </source>
</evidence>
<dbReference type="SUPFAM" id="SSF103473">
    <property type="entry name" value="MFS general substrate transporter"/>
    <property type="match status" value="1"/>
</dbReference>
<dbReference type="PROSITE" id="PS50850">
    <property type="entry name" value="MFS"/>
    <property type="match status" value="1"/>
</dbReference>
<dbReference type="GO" id="GO:0022857">
    <property type="term" value="F:transmembrane transporter activity"/>
    <property type="evidence" value="ECO:0007669"/>
    <property type="project" value="InterPro"/>
</dbReference>
<name>A0A1M8A7W9_MALS4</name>
<comment type="subcellular location">
    <subcellularLocation>
        <location evidence="1">Membrane</location>
        <topology evidence="1">Multi-pass membrane protein</topology>
    </subcellularLocation>
</comment>
<feature type="transmembrane region" description="Helical" evidence="6">
    <location>
        <begin position="392"/>
        <end position="415"/>
    </location>
</feature>
<dbReference type="Gene3D" id="1.20.1250.20">
    <property type="entry name" value="MFS general substrate transporter like domains"/>
    <property type="match status" value="1"/>
</dbReference>
<keyword evidence="5 6" id="KW-0472">Membrane</keyword>
<evidence type="ECO:0000313" key="8">
    <source>
        <dbReference type="EMBL" id="SHO78522.1"/>
    </source>
</evidence>
<dbReference type="OrthoDB" id="6770063at2759"/>
<evidence type="ECO:0000313" key="9">
    <source>
        <dbReference type="Proteomes" id="UP000186303"/>
    </source>
</evidence>
<dbReference type="Pfam" id="PF07690">
    <property type="entry name" value="MFS_1"/>
    <property type="match status" value="1"/>
</dbReference>
<feature type="transmembrane region" description="Helical" evidence="6">
    <location>
        <begin position="197"/>
        <end position="216"/>
    </location>
</feature>
<evidence type="ECO:0000256" key="4">
    <source>
        <dbReference type="ARBA" id="ARBA00022989"/>
    </source>
</evidence>
<dbReference type="InterPro" id="IPR020846">
    <property type="entry name" value="MFS_dom"/>
</dbReference>
<sequence length="496" mass="55768">MDEENKCTNDDSVSINARPIVPSTELDYSSHPRNWPLAKKIYSNAVFDWITVYAAYASGIYSPGVLAVKDEFHVSTEVAQLGTSVYMFGMAVGALPWGPISQVVGRRPLFIIGMTGMILFDLGACLSDHMRTLLICRAFAGAFAAAIFVNVAGSIVDMTTERDRIPYNSMFRFSAFFGPPLAALLGAVTVHETTWRWNLRSIPIVGSVLLIIYTLTVPETYPPVLLEKQVLADKEVIEEWSHHHSKFWWLWRRFMHAWPTIKMFKLIVYRVVGSLPLPIKLLLEEPVIMIVCFYTALLYGLLYGSLLFFPAVWYNIRHLTRVQVGFTYFAVMFGFVLSTLIVGIWLQNKHFKKAYDENKHTPELRIRSCVLTLVLVPVGLFIFGWTAPFADIHWIAPSIGSVCFSFGMLATFNSWMAYMTDTYSNNTAAVISINTFLRCLLAGSFPLFTGQMVNAMTIQGAMSMFGGISIILTAIGFVFAYHGKQLRHHSKNAVYG</sequence>
<dbReference type="AlphaFoldDB" id="A0A1M8A7W9"/>
<dbReference type="Proteomes" id="UP000186303">
    <property type="component" value="Chromosome 4"/>
</dbReference>